<proteinExistence type="predicted"/>
<name>A0A8H3IRU5_9LECA</name>
<dbReference type="SUPFAM" id="SSF54695">
    <property type="entry name" value="POZ domain"/>
    <property type="match status" value="1"/>
</dbReference>
<evidence type="ECO:0000313" key="3">
    <source>
        <dbReference type="EMBL" id="CAF9937972.1"/>
    </source>
</evidence>
<dbReference type="CDD" id="cd18316">
    <property type="entry name" value="BTB_POZ_KCTD-like"/>
    <property type="match status" value="1"/>
</dbReference>
<keyword evidence="4" id="KW-1185">Reference proteome</keyword>
<protein>
    <recommendedName>
        <fullName evidence="2">BTB domain-containing protein</fullName>
    </recommendedName>
</protein>
<feature type="domain" description="BTB" evidence="2">
    <location>
        <begin position="38"/>
        <end position="106"/>
    </location>
</feature>
<dbReference type="OrthoDB" id="2414723at2759"/>
<feature type="region of interest" description="Disordered" evidence="1">
    <location>
        <begin position="1"/>
        <end position="38"/>
    </location>
</feature>
<feature type="compositionally biased region" description="Pro residues" evidence="1">
    <location>
        <begin position="13"/>
        <end position="33"/>
    </location>
</feature>
<dbReference type="AlphaFoldDB" id="A0A8H3IRU5"/>
<accession>A0A8H3IRU5</accession>
<sequence>MSDPQPGSEPILPSTPAPAPAPAPTPAPAPAPTTTPSDTITLQVGERRFVTRLTTLTRRSHFFERQLSGRWPNNIQQDGSYFIDVDGDVFEHVLRYLRHETMPLFYDDGKGHEYGLYLAVLEQARFFGVEPLQKWLEEQKYLQAVKVVYSARELGGLGGGGDVAGLTGSHVKFEHHVAWKTTKVYLCPRGIPVHRGDRSACGRLCRNAQGDADDEYEDEVVLKILEVRKVTTLDPKVSAG</sequence>
<dbReference type="Proteomes" id="UP000664534">
    <property type="component" value="Unassembled WGS sequence"/>
</dbReference>
<gene>
    <name evidence="3" type="ORF">IMSHALPRED_000612</name>
</gene>
<dbReference type="Gene3D" id="3.30.710.10">
    <property type="entry name" value="Potassium Channel Kv1.1, Chain A"/>
    <property type="match status" value="1"/>
</dbReference>
<comment type="caution">
    <text evidence="3">The sequence shown here is derived from an EMBL/GenBank/DDBJ whole genome shotgun (WGS) entry which is preliminary data.</text>
</comment>
<dbReference type="SMART" id="SM00225">
    <property type="entry name" value="BTB"/>
    <property type="match status" value="1"/>
</dbReference>
<dbReference type="PROSITE" id="PS50097">
    <property type="entry name" value="BTB"/>
    <property type="match status" value="1"/>
</dbReference>
<dbReference type="GO" id="GO:0051260">
    <property type="term" value="P:protein homooligomerization"/>
    <property type="evidence" value="ECO:0007669"/>
    <property type="project" value="InterPro"/>
</dbReference>
<dbReference type="EMBL" id="CAJPDT010000104">
    <property type="protein sequence ID" value="CAF9937972.1"/>
    <property type="molecule type" value="Genomic_DNA"/>
</dbReference>
<dbReference type="InterPro" id="IPR003131">
    <property type="entry name" value="T1-type_BTB"/>
</dbReference>
<dbReference type="Pfam" id="PF02214">
    <property type="entry name" value="BTB_2"/>
    <property type="match status" value="1"/>
</dbReference>
<organism evidence="3 4">
    <name type="scientific">Imshaugia aleurites</name>
    <dbReference type="NCBI Taxonomy" id="172621"/>
    <lineage>
        <taxon>Eukaryota</taxon>
        <taxon>Fungi</taxon>
        <taxon>Dikarya</taxon>
        <taxon>Ascomycota</taxon>
        <taxon>Pezizomycotina</taxon>
        <taxon>Lecanoromycetes</taxon>
        <taxon>OSLEUM clade</taxon>
        <taxon>Lecanoromycetidae</taxon>
        <taxon>Lecanorales</taxon>
        <taxon>Lecanorineae</taxon>
        <taxon>Parmeliaceae</taxon>
        <taxon>Imshaugia</taxon>
    </lineage>
</organism>
<dbReference type="InterPro" id="IPR000210">
    <property type="entry name" value="BTB/POZ_dom"/>
</dbReference>
<dbReference type="PANTHER" id="PTHR14499">
    <property type="entry name" value="POTASSIUM CHANNEL TETRAMERIZATION DOMAIN-CONTAINING"/>
    <property type="match status" value="1"/>
</dbReference>
<dbReference type="InterPro" id="IPR011333">
    <property type="entry name" value="SKP1/BTB/POZ_sf"/>
</dbReference>
<dbReference type="PANTHER" id="PTHR14499:SF136">
    <property type="entry name" value="GH08630P"/>
    <property type="match status" value="1"/>
</dbReference>
<evidence type="ECO:0000259" key="2">
    <source>
        <dbReference type="PROSITE" id="PS50097"/>
    </source>
</evidence>
<evidence type="ECO:0000313" key="4">
    <source>
        <dbReference type="Proteomes" id="UP000664534"/>
    </source>
</evidence>
<reference evidence="3" key="1">
    <citation type="submission" date="2021-03" db="EMBL/GenBank/DDBJ databases">
        <authorList>
            <person name="Tagirdzhanova G."/>
        </authorList>
    </citation>
    <scope>NUCLEOTIDE SEQUENCE</scope>
</reference>
<evidence type="ECO:0000256" key="1">
    <source>
        <dbReference type="SAM" id="MobiDB-lite"/>
    </source>
</evidence>